<comment type="caution">
    <text evidence="1">The sequence shown here is derived from an EMBL/GenBank/DDBJ whole genome shotgun (WGS) entry which is preliminary data.</text>
</comment>
<evidence type="ECO:0000313" key="2">
    <source>
        <dbReference type="Proteomes" id="UP000198615"/>
    </source>
</evidence>
<evidence type="ECO:0000313" key="1">
    <source>
        <dbReference type="EMBL" id="SDG62737.1"/>
    </source>
</evidence>
<dbReference type="EMBL" id="FNBW01000045">
    <property type="protein sequence ID" value="SDG62737.1"/>
    <property type="molecule type" value="Genomic_DNA"/>
</dbReference>
<sequence length="101" mass="11256">MNIQDMLREELRLTIIVTLNEVPGQSAYEGLLQEAIARYHNQFPTRAELQTELIWLRDAGLLTIAEHPQPGRVSYTATLTARGEATATGRLKTAGVRRPNA</sequence>
<name>A0A8G2EXD9_9PROT</name>
<gene>
    <name evidence="1" type="ORF">SAMN05660686_05065</name>
</gene>
<proteinExistence type="predicted"/>
<dbReference type="AlphaFoldDB" id="A0A8G2EXD9"/>
<keyword evidence="2" id="KW-1185">Reference proteome</keyword>
<organism evidence="1 2">
    <name type="scientific">Thalassobaculum litoreum DSM 18839</name>
    <dbReference type="NCBI Taxonomy" id="1123362"/>
    <lineage>
        <taxon>Bacteria</taxon>
        <taxon>Pseudomonadati</taxon>
        <taxon>Pseudomonadota</taxon>
        <taxon>Alphaproteobacteria</taxon>
        <taxon>Rhodospirillales</taxon>
        <taxon>Thalassobaculaceae</taxon>
        <taxon>Thalassobaculum</taxon>
    </lineage>
</organism>
<dbReference type="OrthoDB" id="7855192at2"/>
<dbReference type="Proteomes" id="UP000198615">
    <property type="component" value="Unassembled WGS sequence"/>
</dbReference>
<reference evidence="1 2" key="1">
    <citation type="submission" date="2016-10" db="EMBL/GenBank/DDBJ databases">
        <authorList>
            <person name="Varghese N."/>
            <person name="Submissions S."/>
        </authorList>
    </citation>
    <scope>NUCLEOTIDE SEQUENCE [LARGE SCALE GENOMIC DNA]</scope>
    <source>
        <strain evidence="1 2">DSM 18839</strain>
    </source>
</reference>
<protein>
    <submittedName>
        <fullName evidence="1">Uncharacterized protein</fullName>
    </submittedName>
</protein>
<dbReference type="RefSeq" id="WP_093154865.1">
    <property type="nucleotide sequence ID" value="NZ_FNBW01000045.1"/>
</dbReference>
<accession>A0A8G2EXD9</accession>